<accession>A0A0R2FNI6</accession>
<dbReference type="InterPro" id="IPR011051">
    <property type="entry name" value="RmlC_Cupin_sf"/>
</dbReference>
<feature type="domain" description="HTH araC/xylS-type" evidence="4">
    <location>
        <begin position="222"/>
        <end position="321"/>
    </location>
</feature>
<keyword evidence="3" id="KW-0804">Transcription</keyword>
<dbReference type="Pfam" id="PF12833">
    <property type="entry name" value="HTH_18"/>
    <property type="match status" value="1"/>
</dbReference>
<dbReference type="Gene3D" id="2.60.120.10">
    <property type="entry name" value="Jelly Rolls"/>
    <property type="match status" value="1"/>
</dbReference>
<dbReference type="CDD" id="cd06996">
    <property type="entry name" value="cupin_Lmo2851-like_N"/>
    <property type="match status" value="1"/>
</dbReference>
<evidence type="ECO:0000259" key="4">
    <source>
        <dbReference type="PROSITE" id="PS01124"/>
    </source>
</evidence>
<dbReference type="InterPro" id="IPR018062">
    <property type="entry name" value="HTH_AraC-typ_CS"/>
</dbReference>
<dbReference type="PATRIC" id="fig|81857.3.peg.2081"/>
<dbReference type="InterPro" id="IPR018060">
    <property type="entry name" value="HTH_AraC"/>
</dbReference>
<dbReference type="InterPro" id="IPR003313">
    <property type="entry name" value="AraC-bd"/>
</dbReference>
<dbReference type="STRING" id="81857.IV38_GL002040"/>
<dbReference type="SMART" id="SM00342">
    <property type="entry name" value="HTH_ARAC"/>
    <property type="match status" value="1"/>
</dbReference>
<dbReference type="InterPro" id="IPR014710">
    <property type="entry name" value="RmlC-like_jellyroll"/>
</dbReference>
<dbReference type="EMBL" id="JQAT01000007">
    <property type="protein sequence ID" value="KRN27584.1"/>
    <property type="molecule type" value="Genomic_DNA"/>
</dbReference>
<evidence type="ECO:0000313" key="7">
    <source>
        <dbReference type="Proteomes" id="UP000051645"/>
    </source>
</evidence>
<evidence type="ECO:0000256" key="1">
    <source>
        <dbReference type="ARBA" id="ARBA00023015"/>
    </source>
</evidence>
<dbReference type="Gene3D" id="1.10.10.60">
    <property type="entry name" value="Homeodomain-like"/>
    <property type="match status" value="2"/>
</dbReference>
<comment type="caution">
    <text evidence="6">The sequence shown here is derived from an EMBL/GenBank/DDBJ whole genome shotgun (WGS) entry which is preliminary data.</text>
</comment>
<protein>
    <submittedName>
        <fullName evidence="6">Transcription regulator</fullName>
    </submittedName>
</protein>
<name>A0A0R2FNI6_9LACO</name>
<evidence type="ECO:0000256" key="3">
    <source>
        <dbReference type="ARBA" id="ARBA00023163"/>
    </source>
</evidence>
<keyword evidence="2" id="KW-0238">DNA-binding</keyword>
<evidence type="ECO:0000313" key="6">
    <source>
        <dbReference type="EMBL" id="KRN30143.1"/>
    </source>
</evidence>
<dbReference type="Pfam" id="PF02311">
    <property type="entry name" value="AraC_binding"/>
    <property type="match status" value="1"/>
</dbReference>
<dbReference type="PANTHER" id="PTHR43280:SF28">
    <property type="entry name" value="HTH-TYPE TRANSCRIPTIONAL ACTIVATOR RHAS"/>
    <property type="match status" value="1"/>
</dbReference>
<reference evidence="7 8" key="1">
    <citation type="journal article" date="2015" name="Genome Announc.">
        <title>Expanding the biotechnology potential of lactobacilli through comparative genomics of 213 strains and associated genera.</title>
        <authorList>
            <person name="Sun Z."/>
            <person name="Harris H.M."/>
            <person name="McCann A."/>
            <person name="Guo C."/>
            <person name="Argimon S."/>
            <person name="Zhang W."/>
            <person name="Yang X."/>
            <person name="Jeffery I.B."/>
            <person name="Cooney J.C."/>
            <person name="Kagawa T.F."/>
            <person name="Liu W."/>
            <person name="Song Y."/>
            <person name="Salvetti E."/>
            <person name="Wrobel A."/>
            <person name="Rasinkangas P."/>
            <person name="Parkhill J."/>
            <person name="Rea M.C."/>
            <person name="O'Sullivan O."/>
            <person name="Ritari J."/>
            <person name="Douillard F.P."/>
            <person name="Paul Ross R."/>
            <person name="Yang R."/>
            <person name="Briner A.E."/>
            <person name="Felis G.E."/>
            <person name="de Vos W.M."/>
            <person name="Barrangou R."/>
            <person name="Klaenhammer T.R."/>
            <person name="Caufield P.W."/>
            <person name="Cui Y."/>
            <person name="Zhang H."/>
            <person name="O'Toole P.W."/>
        </authorList>
    </citation>
    <scope>NUCLEOTIDE SEQUENCE [LARGE SCALE GENOMIC DNA]</scope>
    <source>
        <strain evidence="5 8">ATCC BAA-66</strain>
        <strain evidence="6 7">DSM 13344</strain>
    </source>
</reference>
<dbReference type="EMBL" id="JQAZ01000008">
    <property type="protein sequence ID" value="KRN30143.1"/>
    <property type="molecule type" value="Genomic_DNA"/>
</dbReference>
<proteinExistence type="predicted"/>
<dbReference type="PROSITE" id="PS01124">
    <property type="entry name" value="HTH_ARAC_FAMILY_2"/>
    <property type="match status" value="1"/>
</dbReference>
<sequence>MDIRVLNHLKELTAVEKRQKKERRTSDDLPFDAIDVTSSKSAQVPVLNDYFFKNKSVFISKHNRFAPYPLHSHLFFEINYMLQGSAVETVAGQQINLQQGDILLIDIGTKHAINALGPNDILINLLFRDQNISLELLKKIKSSQSVLYDFLAHQVTSTTASYLLVKNGHTHDVRDTIDTIINEYYLNQDYSDSIIESELSVLLLKLIRNYHLNNADDISPSQQVVIDMLTEIKENYATTSLEKAAAKFAYNKNYLSNLFKAKTHKTFSSALTEERLLRAQDLLHNSKMPISEICERIGISNKTYFYHKYRAYFGCSPAESR</sequence>
<keyword evidence="1" id="KW-0805">Transcription regulation</keyword>
<keyword evidence="7" id="KW-1185">Reference proteome</keyword>
<evidence type="ECO:0000313" key="8">
    <source>
        <dbReference type="Proteomes" id="UP000051751"/>
    </source>
</evidence>
<dbReference type="RefSeq" id="WP_057770964.1">
    <property type="nucleotide sequence ID" value="NZ_JQAT01000007.1"/>
</dbReference>
<evidence type="ECO:0000313" key="5">
    <source>
        <dbReference type="EMBL" id="KRN27584.1"/>
    </source>
</evidence>
<organism evidence="6 7">
    <name type="scientific">Lactobacillus selangorensis</name>
    <dbReference type="NCBI Taxonomy" id="81857"/>
    <lineage>
        <taxon>Bacteria</taxon>
        <taxon>Bacillati</taxon>
        <taxon>Bacillota</taxon>
        <taxon>Bacilli</taxon>
        <taxon>Lactobacillales</taxon>
        <taxon>Lactobacillaceae</taxon>
        <taxon>Lactobacillus</taxon>
    </lineage>
</organism>
<dbReference type="Proteomes" id="UP000051645">
    <property type="component" value="Unassembled WGS sequence"/>
</dbReference>
<dbReference type="AlphaFoldDB" id="A0A0R2FNI6"/>
<dbReference type="PROSITE" id="PS00041">
    <property type="entry name" value="HTH_ARAC_FAMILY_1"/>
    <property type="match status" value="1"/>
</dbReference>
<gene>
    <name evidence="5" type="ORF">IV38_GL002040</name>
    <name evidence="6" type="ORF">IV40_GL001989</name>
</gene>
<dbReference type="GO" id="GO:0003700">
    <property type="term" value="F:DNA-binding transcription factor activity"/>
    <property type="evidence" value="ECO:0007669"/>
    <property type="project" value="InterPro"/>
</dbReference>
<dbReference type="Proteomes" id="UP000051751">
    <property type="component" value="Unassembled WGS sequence"/>
</dbReference>
<dbReference type="GO" id="GO:0043565">
    <property type="term" value="F:sequence-specific DNA binding"/>
    <property type="evidence" value="ECO:0007669"/>
    <property type="project" value="InterPro"/>
</dbReference>
<dbReference type="OrthoDB" id="9816335at2"/>
<dbReference type="SUPFAM" id="SSF46689">
    <property type="entry name" value="Homeodomain-like"/>
    <property type="match status" value="1"/>
</dbReference>
<evidence type="ECO:0000256" key="2">
    <source>
        <dbReference type="ARBA" id="ARBA00023125"/>
    </source>
</evidence>
<dbReference type="SUPFAM" id="SSF51182">
    <property type="entry name" value="RmlC-like cupins"/>
    <property type="match status" value="1"/>
</dbReference>
<dbReference type="InterPro" id="IPR009057">
    <property type="entry name" value="Homeodomain-like_sf"/>
</dbReference>
<dbReference type="PANTHER" id="PTHR43280">
    <property type="entry name" value="ARAC-FAMILY TRANSCRIPTIONAL REGULATOR"/>
    <property type="match status" value="1"/>
</dbReference>